<proteinExistence type="inferred from homology"/>
<dbReference type="Gene3D" id="1.10.287.1970">
    <property type="match status" value="1"/>
</dbReference>
<gene>
    <name evidence="11" type="ORF">LOD99_5191</name>
</gene>
<dbReference type="InterPro" id="IPR015421">
    <property type="entry name" value="PyrdxlP-dep_Trfase_major"/>
</dbReference>
<evidence type="ECO:0000313" key="12">
    <source>
        <dbReference type="Proteomes" id="UP001165289"/>
    </source>
</evidence>
<dbReference type="Pfam" id="PF00155">
    <property type="entry name" value="Aminotran_1_2"/>
    <property type="match status" value="1"/>
</dbReference>
<evidence type="ECO:0000256" key="7">
    <source>
        <dbReference type="ARBA" id="ARBA00025785"/>
    </source>
</evidence>
<evidence type="ECO:0000256" key="2">
    <source>
        <dbReference type="ARBA" id="ARBA00011738"/>
    </source>
</evidence>
<name>A0AAV7JSC1_9METZ</name>
<protein>
    <recommendedName>
        <fullName evidence="8">alanine transaminase</fullName>
        <ecNumber evidence="8">2.6.1.2</ecNumber>
    </recommendedName>
</protein>
<evidence type="ECO:0000259" key="10">
    <source>
        <dbReference type="Pfam" id="PF00155"/>
    </source>
</evidence>
<evidence type="ECO:0000256" key="9">
    <source>
        <dbReference type="ARBA" id="ARBA00047412"/>
    </source>
</evidence>
<comment type="catalytic activity">
    <reaction evidence="9">
        <text>L-alanine + 2-oxoglutarate = pyruvate + L-glutamate</text>
        <dbReference type="Rhea" id="RHEA:19453"/>
        <dbReference type="ChEBI" id="CHEBI:15361"/>
        <dbReference type="ChEBI" id="CHEBI:16810"/>
        <dbReference type="ChEBI" id="CHEBI:29985"/>
        <dbReference type="ChEBI" id="CHEBI:57972"/>
        <dbReference type="EC" id="2.6.1.2"/>
    </reaction>
</comment>
<dbReference type="InterPro" id="IPR045088">
    <property type="entry name" value="ALAT1/2-like"/>
</dbReference>
<dbReference type="SUPFAM" id="SSF53383">
    <property type="entry name" value="PLP-dependent transferases"/>
    <property type="match status" value="1"/>
</dbReference>
<keyword evidence="3 11" id="KW-0032">Aminotransferase</keyword>
<keyword evidence="12" id="KW-1185">Reference proteome</keyword>
<dbReference type="EMBL" id="JAKMXF010000304">
    <property type="protein sequence ID" value="KAI6651384.1"/>
    <property type="molecule type" value="Genomic_DNA"/>
</dbReference>
<sequence>MALNNSKPFSTLNFNPHILNVEYAVRGLIPTRASEIALELDVDHKWPFNELTYLNLGNPQNLGSKPITFGRQLISLCAYPPIIDLPGACSLFPEDVLIRAKSIISSITSFGGYTDSFGFEFVRREVANYISYRDNCQADFRNIFLSDGASKIIFNIISCIAKVQDDIPSGILIPIPQYPLYTACLSYFGIVPIPYFLDEDNDWGLSMDELQEALVLNQGKSIPRAMVVINPGNPTGQCLPFHMQVEILKFCNEQRLLLLADEVYQDNLHDDAVKWFSFKNVYSSIQVLIYVKYLPTLFLM</sequence>
<reference evidence="11 12" key="1">
    <citation type="journal article" date="2023" name="BMC Biol.">
        <title>The compact genome of the sponge Oopsacas minuta (Hexactinellida) is lacking key metazoan core genes.</title>
        <authorList>
            <person name="Santini S."/>
            <person name="Schenkelaars Q."/>
            <person name="Jourda C."/>
            <person name="Duchesne M."/>
            <person name="Belahbib H."/>
            <person name="Rocher C."/>
            <person name="Selva M."/>
            <person name="Riesgo A."/>
            <person name="Vervoort M."/>
            <person name="Leys S.P."/>
            <person name="Kodjabachian L."/>
            <person name="Le Bivic A."/>
            <person name="Borchiellini C."/>
            <person name="Claverie J.M."/>
            <person name="Renard E."/>
        </authorList>
    </citation>
    <scope>NUCLEOTIDE SEQUENCE [LARGE SCALE GENOMIC DNA]</scope>
    <source>
        <strain evidence="11">SPO-2</strain>
    </source>
</reference>
<evidence type="ECO:0000256" key="1">
    <source>
        <dbReference type="ARBA" id="ARBA00001933"/>
    </source>
</evidence>
<evidence type="ECO:0000313" key="11">
    <source>
        <dbReference type="EMBL" id="KAI6651384.1"/>
    </source>
</evidence>
<keyword evidence="4" id="KW-0808">Transferase</keyword>
<dbReference type="InterPro" id="IPR004839">
    <property type="entry name" value="Aminotransferase_I/II_large"/>
</dbReference>
<dbReference type="EC" id="2.6.1.2" evidence="8"/>
<evidence type="ECO:0000256" key="5">
    <source>
        <dbReference type="ARBA" id="ARBA00022898"/>
    </source>
</evidence>
<dbReference type="Gene3D" id="3.40.640.10">
    <property type="entry name" value="Type I PLP-dependent aspartate aminotransferase-like (Major domain)"/>
    <property type="match status" value="1"/>
</dbReference>
<evidence type="ECO:0000256" key="8">
    <source>
        <dbReference type="ARBA" id="ARBA00026106"/>
    </source>
</evidence>
<accession>A0AAV7JSC1</accession>
<evidence type="ECO:0000256" key="6">
    <source>
        <dbReference type="ARBA" id="ARBA00025708"/>
    </source>
</evidence>
<comment type="caution">
    <text evidence="11">The sequence shown here is derived from an EMBL/GenBank/DDBJ whole genome shotgun (WGS) entry which is preliminary data.</text>
</comment>
<dbReference type="PANTHER" id="PTHR11751:SF29">
    <property type="entry name" value="ALANINE TRANSAMINASE"/>
    <property type="match status" value="1"/>
</dbReference>
<comment type="pathway">
    <text evidence="6">Amino-acid degradation; L-alanine degradation via transaminase pathway; pyruvate from L-alanine: step 1/1.</text>
</comment>
<comment type="similarity">
    <text evidence="7">Belongs to the class-I pyridoxal-phosphate-dependent aminotransferase family. Alanine aminotransferase subfamily.</text>
</comment>
<dbReference type="PANTHER" id="PTHR11751">
    <property type="entry name" value="ALANINE AMINOTRANSFERASE"/>
    <property type="match status" value="1"/>
</dbReference>
<dbReference type="GO" id="GO:0004021">
    <property type="term" value="F:L-alanine:2-oxoglutarate aminotransferase activity"/>
    <property type="evidence" value="ECO:0007669"/>
    <property type="project" value="UniProtKB-EC"/>
</dbReference>
<dbReference type="GO" id="GO:0030170">
    <property type="term" value="F:pyridoxal phosphate binding"/>
    <property type="evidence" value="ECO:0007669"/>
    <property type="project" value="InterPro"/>
</dbReference>
<organism evidence="11 12">
    <name type="scientific">Oopsacas minuta</name>
    <dbReference type="NCBI Taxonomy" id="111878"/>
    <lineage>
        <taxon>Eukaryota</taxon>
        <taxon>Metazoa</taxon>
        <taxon>Porifera</taxon>
        <taxon>Hexactinellida</taxon>
        <taxon>Hexasterophora</taxon>
        <taxon>Lyssacinosida</taxon>
        <taxon>Leucopsacidae</taxon>
        <taxon>Oopsacas</taxon>
    </lineage>
</organism>
<evidence type="ECO:0000256" key="4">
    <source>
        <dbReference type="ARBA" id="ARBA00022679"/>
    </source>
</evidence>
<dbReference type="AlphaFoldDB" id="A0AAV7JSC1"/>
<dbReference type="Proteomes" id="UP001165289">
    <property type="component" value="Unassembled WGS sequence"/>
</dbReference>
<comment type="subunit">
    <text evidence="2">Homodimer.</text>
</comment>
<dbReference type="CDD" id="cd00609">
    <property type="entry name" value="AAT_like"/>
    <property type="match status" value="1"/>
</dbReference>
<keyword evidence="5" id="KW-0663">Pyridoxal phosphate</keyword>
<feature type="domain" description="Aminotransferase class I/classII large" evidence="10">
    <location>
        <begin position="97"/>
        <end position="271"/>
    </location>
</feature>
<dbReference type="InterPro" id="IPR015424">
    <property type="entry name" value="PyrdxlP-dep_Trfase"/>
</dbReference>
<comment type="cofactor">
    <cofactor evidence="1">
        <name>pyridoxal 5'-phosphate</name>
        <dbReference type="ChEBI" id="CHEBI:597326"/>
    </cofactor>
</comment>
<evidence type="ECO:0000256" key="3">
    <source>
        <dbReference type="ARBA" id="ARBA00022576"/>
    </source>
</evidence>